<organism evidence="1 2">
    <name type="scientific">Sulfurovum indicum</name>
    <dbReference type="NCBI Taxonomy" id="2779528"/>
    <lineage>
        <taxon>Bacteria</taxon>
        <taxon>Pseudomonadati</taxon>
        <taxon>Campylobacterota</taxon>
        <taxon>Epsilonproteobacteria</taxon>
        <taxon>Campylobacterales</taxon>
        <taxon>Sulfurovaceae</taxon>
        <taxon>Sulfurovum</taxon>
    </lineage>
</organism>
<evidence type="ECO:0000313" key="2">
    <source>
        <dbReference type="Proteomes" id="UP000595074"/>
    </source>
</evidence>
<dbReference type="Proteomes" id="UP000595074">
    <property type="component" value="Chromosome"/>
</dbReference>
<evidence type="ECO:0000313" key="1">
    <source>
        <dbReference type="EMBL" id="QOR61966.1"/>
    </source>
</evidence>
<dbReference type="RefSeq" id="WP_197548671.1">
    <property type="nucleotide sequence ID" value="NZ_CP063164.1"/>
</dbReference>
<protein>
    <recommendedName>
        <fullName evidence="3">PepSY domain-containing protein</fullName>
    </recommendedName>
</protein>
<reference evidence="1 2" key="1">
    <citation type="submission" date="2020-10" db="EMBL/GenBank/DDBJ databases">
        <title>The genome of sulfurovum sp.</title>
        <authorList>
            <person name="Xie S."/>
            <person name="Shao Z."/>
            <person name="Jiang L."/>
        </authorList>
    </citation>
    <scope>NUCLEOTIDE SEQUENCE [LARGE SCALE GENOMIC DNA]</scope>
    <source>
        <strain evidence="1 2">ST-419</strain>
    </source>
</reference>
<accession>A0A7M1S3S5</accession>
<sequence length="118" mass="13739">MKIILWVIPFFMAGMAAAEQLKIESSIPLRIYNHRPSVQLQHQQRLRQLCKIKPEEARWIALKVCHARKLRSRKLKHKGQLLFYRIATEHCTVEINALDGAVISKITDQNVNEKGKKQ</sequence>
<evidence type="ECO:0008006" key="3">
    <source>
        <dbReference type="Google" id="ProtNLM"/>
    </source>
</evidence>
<proteinExistence type="predicted"/>
<dbReference type="KEGG" id="sinu:IMZ28_00285"/>
<keyword evidence="2" id="KW-1185">Reference proteome</keyword>
<gene>
    <name evidence="1" type="ORF">IMZ28_00285</name>
</gene>
<name>A0A7M1S3S5_9BACT</name>
<dbReference type="AlphaFoldDB" id="A0A7M1S3S5"/>
<dbReference type="EMBL" id="CP063164">
    <property type="protein sequence ID" value="QOR61966.1"/>
    <property type="molecule type" value="Genomic_DNA"/>
</dbReference>